<dbReference type="AlphaFoldDB" id="A0AAN9F929"/>
<dbReference type="EMBL" id="JAYKXN010000007">
    <property type="protein sequence ID" value="KAK7272217.1"/>
    <property type="molecule type" value="Genomic_DNA"/>
</dbReference>
<gene>
    <name evidence="1" type="ORF">RJT34_28690</name>
</gene>
<comment type="caution">
    <text evidence="1">The sequence shown here is derived from an EMBL/GenBank/DDBJ whole genome shotgun (WGS) entry which is preliminary data.</text>
</comment>
<organism evidence="1 2">
    <name type="scientific">Clitoria ternatea</name>
    <name type="common">Butterfly pea</name>
    <dbReference type="NCBI Taxonomy" id="43366"/>
    <lineage>
        <taxon>Eukaryota</taxon>
        <taxon>Viridiplantae</taxon>
        <taxon>Streptophyta</taxon>
        <taxon>Embryophyta</taxon>
        <taxon>Tracheophyta</taxon>
        <taxon>Spermatophyta</taxon>
        <taxon>Magnoliopsida</taxon>
        <taxon>eudicotyledons</taxon>
        <taxon>Gunneridae</taxon>
        <taxon>Pentapetalae</taxon>
        <taxon>rosids</taxon>
        <taxon>fabids</taxon>
        <taxon>Fabales</taxon>
        <taxon>Fabaceae</taxon>
        <taxon>Papilionoideae</taxon>
        <taxon>50 kb inversion clade</taxon>
        <taxon>NPAAA clade</taxon>
        <taxon>indigoferoid/millettioid clade</taxon>
        <taxon>Phaseoleae</taxon>
        <taxon>Clitoria</taxon>
    </lineage>
</organism>
<proteinExistence type="predicted"/>
<sequence>MMMRPKRNVFFWTPKPNLLFFLFSFLPFSPIRSSSQFRFPTVRVLESTTASSQFGEGHDSVAALGFPFFFLNHRLT</sequence>
<keyword evidence="2" id="KW-1185">Reference proteome</keyword>
<evidence type="ECO:0000313" key="1">
    <source>
        <dbReference type="EMBL" id="KAK7272217.1"/>
    </source>
</evidence>
<reference evidence="1 2" key="1">
    <citation type="submission" date="2024-01" db="EMBL/GenBank/DDBJ databases">
        <title>The genomes of 5 underutilized Papilionoideae crops provide insights into root nodulation and disease resistance.</title>
        <authorList>
            <person name="Yuan L."/>
        </authorList>
    </citation>
    <scope>NUCLEOTIDE SEQUENCE [LARGE SCALE GENOMIC DNA]</scope>
    <source>
        <strain evidence="1">LY-2023</strain>
        <tissue evidence="1">Leaf</tissue>
    </source>
</reference>
<evidence type="ECO:0000313" key="2">
    <source>
        <dbReference type="Proteomes" id="UP001359559"/>
    </source>
</evidence>
<dbReference type="Proteomes" id="UP001359559">
    <property type="component" value="Unassembled WGS sequence"/>
</dbReference>
<name>A0AAN9F929_CLITE</name>
<accession>A0AAN9F929</accession>
<protein>
    <submittedName>
        <fullName evidence="1">Uncharacterized protein</fullName>
    </submittedName>
</protein>